<dbReference type="EMBL" id="FNDX01000025">
    <property type="protein sequence ID" value="SDJ85552.1"/>
    <property type="molecule type" value="Genomic_DNA"/>
</dbReference>
<reference evidence="2" key="1">
    <citation type="submission" date="2016-10" db="EMBL/GenBank/DDBJ databases">
        <authorList>
            <person name="Varghese N."/>
            <person name="Submissions S."/>
        </authorList>
    </citation>
    <scope>NUCLEOTIDE SEQUENCE [LARGE SCALE GENOMIC DNA]</scope>
    <source>
        <strain evidence="2">CGMCC 1.11012</strain>
    </source>
</reference>
<dbReference type="Proteomes" id="UP000199050">
    <property type="component" value="Unassembled WGS sequence"/>
</dbReference>
<evidence type="ECO:0000313" key="2">
    <source>
        <dbReference type="Proteomes" id="UP000199050"/>
    </source>
</evidence>
<evidence type="ECO:0000313" key="1">
    <source>
        <dbReference type="EMBL" id="SDJ85552.1"/>
    </source>
</evidence>
<proteinExistence type="predicted"/>
<dbReference type="STRING" id="1174501.SAMN05216192_12585"/>
<protein>
    <submittedName>
        <fullName evidence="1">Uncharacterized protein</fullName>
    </submittedName>
</protein>
<name>A0A1G8X4K7_9BACL</name>
<organism evidence="1 2">
    <name type="scientific">Paenibacillus typhae</name>
    <dbReference type="NCBI Taxonomy" id="1174501"/>
    <lineage>
        <taxon>Bacteria</taxon>
        <taxon>Bacillati</taxon>
        <taxon>Bacillota</taxon>
        <taxon>Bacilli</taxon>
        <taxon>Bacillales</taxon>
        <taxon>Paenibacillaceae</taxon>
        <taxon>Paenibacillus</taxon>
    </lineage>
</organism>
<keyword evidence="2" id="KW-1185">Reference proteome</keyword>
<dbReference type="AlphaFoldDB" id="A0A1G8X4K7"/>
<accession>A0A1G8X4K7</accession>
<sequence>MEEKKIGASDYLTTYPSLSTLGAYMYFVGEYGTISNKAFKEEVLISHYKAKRNAGLQGMVTCGCSFYLFYKVMV</sequence>
<dbReference type="RefSeq" id="WP_139172024.1">
    <property type="nucleotide sequence ID" value="NZ_FNDX01000025.1"/>
</dbReference>
<gene>
    <name evidence="1" type="ORF">SAMN05216192_12585</name>
</gene>